<dbReference type="EMBL" id="LAZR01000466">
    <property type="protein sequence ID" value="KKN67777.1"/>
    <property type="molecule type" value="Genomic_DNA"/>
</dbReference>
<proteinExistence type="predicted"/>
<dbReference type="Gene3D" id="2.60.120.260">
    <property type="entry name" value="Galactose-binding domain-like"/>
    <property type="match status" value="1"/>
</dbReference>
<reference evidence="1" key="1">
    <citation type="journal article" date="2015" name="Nature">
        <title>Complex archaea that bridge the gap between prokaryotes and eukaryotes.</title>
        <authorList>
            <person name="Spang A."/>
            <person name="Saw J.H."/>
            <person name="Jorgensen S.L."/>
            <person name="Zaremba-Niedzwiedzka K."/>
            <person name="Martijn J."/>
            <person name="Lind A.E."/>
            <person name="van Eijk R."/>
            <person name="Schleper C."/>
            <person name="Guy L."/>
            <person name="Ettema T.J."/>
        </authorList>
    </citation>
    <scope>NUCLEOTIDE SEQUENCE</scope>
</reference>
<sequence length="429" mass="47211">MSTTSRAALRKQLGENIGDFYEQTAPTTSGAGDGTTIVDTGLIHEVDGGDDGAFEGWYGMVTESGHSAVGEIRRVKTYTASTGTLLFESTGFSAQVTTAHTYELHRINPLLKHRAINQAIEQTYPFLHLPVIDESLVIDNVLTGADMETAGQTEWTQVNVDALADESTIVFHGSLSAKLTWASGSENQLQQSPSNTFDTVTNKTAKFWCWVFTQAASEGRIKIGFGSSNLTSEDHTGADEWQLLKIEGAVDDDTTAVTAVLAAGTNGTDVYFDAARLSLGPMYRYTIPTTIRQLLYVYQQGDELNEVGSFKPLDYRNNRVQEMRRLRLVGMAPLSTVTTDAGTTEVAGDQEQLLLAYAEFRLWRLLALQAGERDRGRYQEDANTALALYMSWVPDKRSEPMGAQRRDTGIYHTEHDGSGYYLVLDQPRG</sequence>
<comment type="caution">
    <text evidence="1">The sequence shown here is derived from an EMBL/GenBank/DDBJ whole genome shotgun (WGS) entry which is preliminary data.</text>
</comment>
<accession>A0A0F9SYW2</accession>
<dbReference type="AlphaFoldDB" id="A0A0F9SYW2"/>
<gene>
    <name evidence="1" type="ORF">LCGC14_0458100</name>
</gene>
<evidence type="ECO:0000313" key="1">
    <source>
        <dbReference type="EMBL" id="KKN67777.1"/>
    </source>
</evidence>
<name>A0A0F9SYW2_9ZZZZ</name>
<protein>
    <submittedName>
        <fullName evidence="1">Uncharacterized protein</fullName>
    </submittedName>
</protein>
<organism evidence="1">
    <name type="scientific">marine sediment metagenome</name>
    <dbReference type="NCBI Taxonomy" id="412755"/>
    <lineage>
        <taxon>unclassified sequences</taxon>
        <taxon>metagenomes</taxon>
        <taxon>ecological metagenomes</taxon>
    </lineage>
</organism>